<accession>C5KEA2</accession>
<dbReference type="RefSeq" id="XP_002785395.1">
    <property type="nucleotide sequence ID" value="XM_002785349.1"/>
</dbReference>
<reference evidence="1 2" key="1">
    <citation type="submission" date="2008-07" db="EMBL/GenBank/DDBJ databases">
        <authorList>
            <person name="El-Sayed N."/>
            <person name="Caler E."/>
            <person name="Inman J."/>
            <person name="Amedeo P."/>
            <person name="Hass B."/>
            <person name="Wortman J."/>
        </authorList>
    </citation>
    <scope>NUCLEOTIDE SEQUENCE [LARGE SCALE GENOMIC DNA]</scope>
    <source>
        <strain evidence="2">ATCC 50983 / TXsc</strain>
    </source>
</reference>
<protein>
    <submittedName>
        <fullName evidence="1">Uncharacterized protein</fullName>
    </submittedName>
</protein>
<dbReference type="Proteomes" id="UP000007800">
    <property type="component" value="Unassembled WGS sequence"/>
</dbReference>
<sequence>MARYLGGSISYILLWPFGGICFSSYPRQGTVKENLLKDLE</sequence>
<proteinExistence type="predicted"/>
<name>C5KEA2_PERM5</name>
<dbReference type="OrthoDB" id="448490at2759"/>
<organism evidence="2">
    <name type="scientific">Perkinsus marinus (strain ATCC 50983 / TXsc)</name>
    <dbReference type="NCBI Taxonomy" id="423536"/>
    <lineage>
        <taxon>Eukaryota</taxon>
        <taxon>Sar</taxon>
        <taxon>Alveolata</taxon>
        <taxon>Perkinsozoa</taxon>
        <taxon>Perkinsea</taxon>
        <taxon>Perkinsida</taxon>
        <taxon>Perkinsidae</taxon>
        <taxon>Perkinsus</taxon>
    </lineage>
</organism>
<dbReference type="EMBL" id="GG672285">
    <property type="protein sequence ID" value="EER17191.1"/>
    <property type="molecule type" value="Genomic_DNA"/>
</dbReference>
<feature type="non-terminal residue" evidence="1">
    <location>
        <position position="40"/>
    </location>
</feature>
<keyword evidence="2" id="KW-1185">Reference proteome</keyword>
<dbReference type="InParanoid" id="C5KEA2"/>
<evidence type="ECO:0000313" key="1">
    <source>
        <dbReference type="EMBL" id="EER17191.1"/>
    </source>
</evidence>
<dbReference type="GeneID" id="9053410"/>
<gene>
    <name evidence="1" type="ORF">Pmar_PMAR003168</name>
</gene>
<evidence type="ECO:0000313" key="2">
    <source>
        <dbReference type="Proteomes" id="UP000007800"/>
    </source>
</evidence>
<dbReference type="AlphaFoldDB" id="C5KEA2"/>